<dbReference type="RefSeq" id="WP_069003129.1">
    <property type="nucleotide sequence ID" value="NZ_LVJW01000006.1"/>
</dbReference>
<feature type="transmembrane region" description="Helical" evidence="8">
    <location>
        <begin position="134"/>
        <end position="153"/>
    </location>
</feature>
<feature type="transmembrane region" description="Helical" evidence="8">
    <location>
        <begin position="27"/>
        <end position="44"/>
    </location>
</feature>
<dbReference type="STRING" id="1818881.A3196_04625"/>
<name>A0A1E2UN41_9GAMM</name>
<keyword evidence="10" id="KW-1185">Reference proteome</keyword>
<dbReference type="InterPro" id="IPR026441">
    <property type="entry name" value="Exosort_XrtH"/>
</dbReference>
<evidence type="ECO:0000256" key="3">
    <source>
        <dbReference type="ARBA" id="ARBA00022670"/>
    </source>
</evidence>
<dbReference type="GO" id="GO:0006508">
    <property type="term" value="P:proteolysis"/>
    <property type="evidence" value="ECO:0007669"/>
    <property type="project" value="UniProtKB-KW"/>
</dbReference>
<dbReference type="InterPro" id="IPR019127">
    <property type="entry name" value="Exosortase"/>
</dbReference>
<evidence type="ECO:0000313" key="9">
    <source>
        <dbReference type="EMBL" id="ODB96109.1"/>
    </source>
</evidence>
<dbReference type="NCBIfam" id="TIGR04177">
    <property type="entry name" value="exosort_XrtH"/>
    <property type="match status" value="1"/>
</dbReference>
<evidence type="ECO:0000256" key="8">
    <source>
        <dbReference type="SAM" id="Phobius"/>
    </source>
</evidence>
<feature type="transmembrane region" description="Helical" evidence="8">
    <location>
        <begin position="100"/>
        <end position="122"/>
    </location>
</feature>
<keyword evidence="6 8" id="KW-1133">Transmembrane helix</keyword>
<keyword evidence="7 8" id="KW-0472">Membrane</keyword>
<comment type="caution">
    <text evidence="9">The sequence shown here is derived from an EMBL/GenBank/DDBJ whole genome shotgun (WGS) entry which is preliminary data.</text>
</comment>
<dbReference type="AlphaFoldDB" id="A0A1E2UN41"/>
<sequence>MLRFALLFTAILIGLFTLELMPFGQQWVVIPFTAFIAKISAWLIQLFDHGVHAYGIVLLDKASGFAVSIEAGCNGIEASIVLIAAMFAFPASLRMKLIGIAIGILAIQAMNLLRIISLFYLGQWNQTAFEWAHLYIWQSLIILDVLVVFLIWLRYLPRVKPHHGPEHASA</sequence>
<dbReference type="InterPro" id="IPR026392">
    <property type="entry name" value="Exo/Archaeosortase_dom"/>
</dbReference>
<dbReference type="GO" id="GO:0005886">
    <property type="term" value="C:plasma membrane"/>
    <property type="evidence" value="ECO:0007669"/>
    <property type="project" value="UniProtKB-SubCell"/>
</dbReference>
<gene>
    <name evidence="9" type="ORF">A3196_04625</name>
</gene>
<dbReference type="GO" id="GO:0008233">
    <property type="term" value="F:peptidase activity"/>
    <property type="evidence" value="ECO:0007669"/>
    <property type="project" value="UniProtKB-KW"/>
</dbReference>
<comment type="subcellular location">
    <subcellularLocation>
        <location evidence="1">Cell membrane</location>
        <topology evidence="1">Multi-pass membrane protein</topology>
    </subcellularLocation>
</comment>
<keyword evidence="5" id="KW-0378">Hydrolase</keyword>
<keyword evidence="4 8" id="KW-0812">Transmembrane</keyword>
<dbReference type="OrthoDB" id="5540917at2"/>
<evidence type="ECO:0000256" key="4">
    <source>
        <dbReference type="ARBA" id="ARBA00022692"/>
    </source>
</evidence>
<evidence type="ECO:0000313" key="10">
    <source>
        <dbReference type="Proteomes" id="UP000094849"/>
    </source>
</evidence>
<evidence type="ECO:0000256" key="5">
    <source>
        <dbReference type="ARBA" id="ARBA00022801"/>
    </source>
</evidence>
<organism evidence="9 10">
    <name type="scientific">Candidatus Thiodiazotropha endoloripes</name>
    <dbReference type="NCBI Taxonomy" id="1818881"/>
    <lineage>
        <taxon>Bacteria</taxon>
        <taxon>Pseudomonadati</taxon>
        <taxon>Pseudomonadota</taxon>
        <taxon>Gammaproteobacteria</taxon>
        <taxon>Chromatiales</taxon>
        <taxon>Sedimenticolaceae</taxon>
        <taxon>Candidatus Thiodiazotropha</taxon>
    </lineage>
</organism>
<proteinExistence type="predicted"/>
<accession>A0A1E2UN41</accession>
<keyword evidence="3" id="KW-0645">Protease</keyword>
<protein>
    <submittedName>
        <fullName evidence="9">Exosortase H</fullName>
    </submittedName>
</protein>
<evidence type="ECO:0000256" key="7">
    <source>
        <dbReference type="ARBA" id="ARBA00023136"/>
    </source>
</evidence>
<dbReference type="Proteomes" id="UP000094849">
    <property type="component" value="Unassembled WGS sequence"/>
</dbReference>
<keyword evidence="2" id="KW-1003">Cell membrane</keyword>
<evidence type="ECO:0000256" key="6">
    <source>
        <dbReference type="ARBA" id="ARBA00022989"/>
    </source>
</evidence>
<dbReference type="Pfam" id="PF09721">
    <property type="entry name" value="Exosortase_EpsH"/>
    <property type="match status" value="1"/>
</dbReference>
<evidence type="ECO:0000256" key="2">
    <source>
        <dbReference type="ARBA" id="ARBA00022475"/>
    </source>
</evidence>
<dbReference type="NCBIfam" id="TIGR04178">
    <property type="entry name" value="exo_archaeo"/>
    <property type="match status" value="1"/>
</dbReference>
<dbReference type="EMBL" id="LVJZ01000003">
    <property type="protein sequence ID" value="ODB96109.1"/>
    <property type="molecule type" value="Genomic_DNA"/>
</dbReference>
<reference evidence="9 10" key="1">
    <citation type="submission" date="2016-03" db="EMBL/GenBank/DDBJ databases">
        <title>Chemosynthetic sulphur-oxidizing symbionts of marine invertebrate animals are capable of nitrogen fixation.</title>
        <authorList>
            <person name="Petersen J.M."/>
            <person name="Kemper A."/>
            <person name="Gruber-Vodicka H."/>
            <person name="Cardini U."/>
            <person name="Geest Mvander."/>
            <person name="Kleiner M."/>
            <person name="Bulgheresi S."/>
            <person name="Fussmann M."/>
            <person name="Herbold C."/>
            <person name="Seah B.K.B."/>
            <person name="Antony C.Paul."/>
            <person name="Liu D."/>
            <person name="Belitz A."/>
            <person name="Weber M."/>
        </authorList>
    </citation>
    <scope>NUCLEOTIDE SEQUENCE [LARGE SCALE GENOMIC DNA]</scope>
    <source>
        <strain evidence="9">G_D</strain>
    </source>
</reference>
<evidence type="ECO:0000256" key="1">
    <source>
        <dbReference type="ARBA" id="ARBA00004651"/>
    </source>
</evidence>